<sequence length="141" mass="15520">MSVSTVAGVDDYRSSNIGSICSSAFNRMAHNDSIASHGLYSQNSVAEAFALNYTGVASCNVYNICAQIFTSQLEGSTSTSAGLIEQVDNGFTTQRGHLFNIPLHNLFHFLSCFQNQFDFFNAKAFQIQYISAAERYICFSH</sequence>
<dbReference type="EMBL" id="AMCI01004691">
    <property type="protein sequence ID" value="EJW97578.1"/>
    <property type="molecule type" value="Genomic_DNA"/>
</dbReference>
<proteinExistence type="predicted"/>
<accession>J9FSW7</accession>
<name>J9FSW7_9ZZZZ</name>
<comment type="caution">
    <text evidence="1">The sequence shown here is derived from an EMBL/GenBank/DDBJ whole genome shotgun (WGS) entry which is preliminary data.</text>
</comment>
<dbReference type="AlphaFoldDB" id="J9FSW7"/>
<reference evidence="1" key="1">
    <citation type="journal article" date="2012" name="PLoS ONE">
        <title>Gene sets for utilization of primary and secondary nutrition supplies in the distal gut of endangered iberian lynx.</title>
        <authorList>
            <person name="Alcaide M."/>
            <person name="Messina E."/>
            <person name="Richter M."/>
            <person name="Bargiela R."/>
            <person name="Peplies J."/>
            <person name="Huws S.A."/>
            <person name="Newbold C.J."/>
            <person name="Golyshin P.N."/>
            <person name="Simon M.A."/>
            <person name="Lopez G."/>
            <person name="Yakimov M.M."/>
            <person name="Ferrer M."/>
        </authorList>
    </citation>
    <scope>NUCLEOTIDE SEQUENCE</scope>
</reference>
<gene>
    <name evidence="1" type="ORF">EVA_14314</name>
</gene>
<evidence type="ECO:0000313" key="1">
    <source>
        <dbReference type="EMBL" id="EJW97578.1"/>
    </source>
</evidence>
<protein>
    <submittedName>
        <fullName evidence="1">Uncharacterized protein</fullName>
    </submittedName>
</protein>
<organism evidence="1">
    <name type="scientific">gut metagenome</name>
    <dbReference type="NCBI Taxonomy" id="749906"/>
    <lineage>
        <taxon>unclassified sequences</taxon>
        <taxon>metagenomes</taxon>
        <taxon>organismal metagenomes</taxon>
    </lineage>
</organism>